<gene>
    <name evidence="2" type="ORF">ES332_A06G122400v1</name>
</gene>
<dbReference type="Proteomes" id="UP000322667">
    <property type="component" value="Chromosome A06"/>
</dbReference>
<feature type="transmembrane region" description="Helical" evidence="1">
    <location>
        <begin position="6"/>
        <end position="28"/>
    </location>
</feature>
<evidence type="ECO:0000313" key="2">
    <source>
        <dbReference type="EMBL" id="TYI22721.1"/>
    </source>
</evidence>
<accession>A0A5D2Q2N0</accession>
<dbReference type="AlphaFoldDB" id="A0A5D2Q2N0"/>
<sequence>MLDFYFPMVCLITQNKVIIPICVLILHYRWLPLKEMKFPMLRILLMKDQPLKRLSVWMILKLPLRRGEKERRHQLFGRN</sequence>
<keyword evidence="1" id="KW-1133">Transmembrane helix</keyword>
<reference evidence="2 3" key="1">
    <citation type="submission" date="2019-07" db="EMBL/GenBank/DDBJ databases">
        <title>WGS assembly of Gossypium tomentosum.</title>
        <authorList>
            <person name="Chen Z.J."/>
            <person name="Sreedasyam A."/>
            <person name="Ando A."/>
            <person name="Song Q."/>
            <person name="De L."/>
            <person name="Hulse-Kemp A."/>
            <person name="Ding M."/>
            <person name="Ye W."/>
            <person name="Kirkbride R."/>
            <person name="Jenkins J."/>
            <person name="Plott C."/>
            <person name="Lovell J."/>
            <person name="Lin Y.-M."/>
            <person name="Vaughn R."/>
            <person name="Liu B."/>
            <person name="Li W."/>
            <person name="Simpson S."/>
            <person name="Scheffler B."/>
            <person name="Saski C."/>
            <person name="Grover C."/>
            <person name="Hu G."/>
            <person name="Conover J."/>
            <person name="Carlson J."/>
            <person name="Shu S."/>
            <person name="Boston L."/>
            <person name="Williams M."/>
            <person name="Peterson D."/>
            <person name="Mcgee K."/>
            <person name="Jones D."/>
            <person name="Wendel J."/>
            <person name="Stelly D."/>
            <person name="Grimwood J."/>
            <person name="Schmutz J."/>
        </authorList>
    </citation>
    <scope>NUCLEOTIDE SEQUENCE [LARGE SCALE GENOMIC DNA]</scope>
    <source>
        <strain evidence="2">7179.01</strain>
    </source>
</reference>
<organism evidence="2 3">
    <name type="scientific">Gossypium tomentosum</name>
    <name type="common">Hawaiian cotton</name>
    <name type="synonym">Gossypium sandvicense</name>
    <dbReference type="NCBI Taxonomy" id="34277"/>
    <lineage>
        <taxon>Eukaryota</taxon>
        <taxon>Viridiplantae</taxon>
        <taxon>Streptophyta</taxon>
        <taxon>Embryophyta</taxon>
        <taxon>Tracheophyta</taxon>
        <taxon>Spermatophyta</taxon>
        <taxon>Magnoliopsida</taxon>
        <taxon>eudicotyledons</taxon>
        <taxon>Gunneridae</taxon>
        <taxon>Pentapetalae</taxon>
        <taxon>rosids</taxon>
        <taxon>malvids</taxon>
        <taxon>Malvales</taxon>
        <taxon>Malvaceae</taxon>
        <taxon>Malvoideae</taxon>
        <taxon>Gossypium</taxon>
    </lineage>
</organism>
<keyword evidence="1" id="KW-0472">Membrane</keyword>
<evidence type="ECO:0000256" key="1">
    <source>
        <dbReference type="SAM" id="Phobius"/>
    </source>
</evidence>
<proteinExistence type="predicted"/>
<evidence type="ECO:0000313" key="3">
    <source>
        <dbReference type="Proteomes" id="UP000322667"/>
    </source>
</evidence>
<protein>
    <submittedName>
        <fullName evidence="2">Uncharacterized protein</fullName>
    </submittedName>
</protein>
<keyword evidence="3" id="KW-1185">Reference proteome</keyword>
<dbReference type="EMBL" id="CM017615">
    <property type="protein sequence ID" value="TYI22721.1"/>
    <property type="molecule type" value="Genomic_DNA"/>
</dbReference>
<keyword evidence="1" id="KW-0812">Transmembrane</keyword>
<name>A0A5D2Q2N0_GOSTO</name>